<accession>A0A246ID73</accession>
<dbReference type="RefSeq" id="WP_088496320.1">
    <property type="nucleotide sequence ID" value="NZ_NIVX01000026.1"/>
</dbReference>
<gene>
    <name evidence="5" type="ORF">CEE63_02905</name>
</gene>
<dbReference type="InterPro" id="IPR003313">
    <property type="entry name" value="AraC-bd"/>
</dbReference>
<organism evidence="5 6">
    <name type="scientific">Stenotrophomonas maltophilia</name>
    <name type="common">Pseudomonas maltophilia</name>
    <name type="synonym">Xanthomonas maltophilia</name>
    <dbReference type="NCBI Taxonomy" id="40324"/>
    <lineage>
        <taxon>Bacteria</taxon>
        <taxon>Pseudomonadati</taxon>
        <taxon>Pseudomonadota</taxon>
        <taxon>Gammaproteobacteria</taxon>
        <taxon>Lysobacterales</taxon>
        <taxon>Lysobacteraceae</taxon>
        <taxon>Stenotrophomonas</taxon>
        <taxon>Stenotrophomonas maltophilia group</taxon>
    </lineage>
</organism>
<keyword evidence="3" id="KW-0804">Transcription</keyword>
<reference evidence="5 6" key="1">
    <citation type="submission" date="2017-06" db="EMBL/GenBank/DDBJ databases">
        <authorList>
            <person name="Kim H.J."/>
            <person name="Triplett B.A."/>
        </authorList>
    </citation>
    <scope>NUCLEOTIDE SEQUENCE [LARGE SCALE GENOMIC DNA]</scope>
    <source>
        <strain evidence="5 6">594</strain>
    </source>
</reference>
<evidence type="ECO:0000313" key="6">
    <source>
        <dbReference type="Proteomes" id="UP000197090"/>
    </source>
</evidence>
<dbReference type="Gene3D" id="1.10.10.60">
    <property type="entry name" value="Homeodomain-like"/>
    <property type="match status" value="1"/>
</dbReference>
<sequence>MAITRLDYAPSGRTFDVEIFLFSDLARRLSPPKIQASHRYDFHLIILVTDGKPVQQLDFEPIQCGPQSVLIVKPGQVHSFGMETNWDGWLIIFRSEFIPATVDAALNLRPASILNRLPSHIALCCEGLQTATQIAVTMAKDARDGTPSEAIHTLLRYQLCTLVLRLGLSTGQPTAAGLQHSPTMKRFARFCDLVEEHFPTWHQVRPYADALGCTEKSLNRSTRNAADLSPKDFISQRIILEAKRLLAHSSQPIYLIAADLGFDEPTNFAKFFRRKAGKTPVEFRDTHR</sequence>
<evidence type="ECO:0000256" key="1">
    <source>
        <dbReference type="ARBA" id="ARBA00023015"/>
    </source>
</evidence>
<dbReference type="InterPro" id="IPR009057">
    <property type="entry name" value="Homeodomain-like_sf"/>
</dbReference>
<dbReference type="GO" id="GO:0003700">
    <property type="term" value="F:DNA-binding transcription factor activity"/>
    <property type="evidence" value="ECO:0007669"/>
    <property type="project" value="InterPro"/>
</dbReference>
<evidence type="ECO:0000256" key="2">
    <source>
        <dbReference type="ARBA" id="ARBA00023125"/>
    </source>
</evidence>
<dbReference type="PANTHER" id="PTHR43280:SF32">
    <property type="entry name" value="TRANSCRIPTIONAL REGULATORY PROTEIN"/>
    <property type="match status" value="1"/>
</dbReference>
<dbReference type="PROSITE" id="PS01124">
    <property type="entry name" value="HTH_ARAC_FAMILY_2"/>
    <property type="match status" value="1"/>
</dbReference>
<dbReference type="Proteomes" id="UP000197090">
    <property type="component" value="Unassembled WGS sequence"/>
</dbReference>
<feature type="domain" description="HTH araC/xylS-type" evidence="4">
    <location>
        <begin position="188"/>
        <end position="286"/>
    </location>
</feature>
<evidence type="ECO:0000313" key="5">
    <source>
        <dbReference type="EMBL" id="OWQ77976.1"/>
    </source>
</evidence>
<dbReference type="GO" id="GO:0043565">
    <property type="term" value="F:sequence-specific DNA binding"/>
    <property type="evidence" value="ECO:0007669"/>
    <property type="project" value="InterPro"/>
</dbReference>
<evidence type="ECO:0000256" key="3">
    <source>
        <dbReference type="ARBA" id="ARBA00023163"/>
    </source>
</evidence>
<name>A0A246ID73_STEMA</name>
<dbReference type="Pfam" id="PF12833">
    <property type="entry name" value="HTH_18"/>
    <property type="match status" value="1"/>
</dbReference>
<dbReference type="SUPFAM" id="SSF51215">
    <property type="entry name" value="Regulatory protein AraC"/>
    <property type="match status" value="1"/>
</dbReference>
<dbReference type="EMBL" id="NIVX01000026">
    <property type="protein sequence ID" value="OWQ77976.1"/>
    <property type="molecule type" value="Genomic_DNA"/>
</dbReference>
<dbReference type="AlphaFoldDB" id="A0A246ID73"/>
<dbReference type="SMART" id="SM00342">
    <property type="entry name" value="HTH_ARAC"/>
    <property type="match status" value="1"/>
</dbReference>
<proteinExistence type="predicted"/>
<dbReference type="InterPro" id="IPR018060">
    <property type="entry name" value="HTH_AraC"/>
</dbReference>
<keyword evidence="1" id="KW-0805">Transcription regulation</keyword>
<dbReference type="PANTHER" id="PTHR43280">
    <property type="entry name" value="ARAC-FAMILY TRANSCRIPTIONAL REGULATOR"/>
    <property type="match status" value="1"/>
</dbReference>
<dbReference type="SUPFAM" id="SSF46689">
    <property type="entry name" value="Homeodomain-like"/>
    <property type="match status" value="1"/>
</dbReference>
<keyword evidence="2" id="KW-0238">DNA-binding</keyword>
<comment type="caution">
    <text evidence="5">The sequence shown here is derived from an EMBL/GenBank/DDBJ whole genome shotgun (WGS) entry which is preliminary data.</text>
</comment>
<evidence type="ECO:0000259" key="4">
    <source>
        <dbReference type="PROSITE" id="PS01124"/>
    </source>
</evidence>
<dbReference type="InterPro" id="IPR037923">
    <property type="entry name" value="HTH-like"/>
</dbReference>
<protein>
    <recommendedName>
        <fullName evidence="4">HTH araC/xylS-type domain-containing protein</fullName>
    </recommendedName>
</protein>
<dbReference type="Pfam" id="PF02311">
    <property type="entry name" value="AraC_binding"/>
    <property type="match status" value="1"/>
</dbReference>